<dbReference type="PANTHER" id="PTHR21087:SF16">
    <property type="entry name" value="SHIKIMATE KINASE 1, CHLOROPLASTIC"/>
    <property type="match status" value="1"/>
</dbReference>
<dbReference type="PANTHER" id="PTHR21087">
    <property type="entry name" value="SHIKIMATE KINASE"/>
    <property type="match status" value="1"/>
</dbReference>
<keyword evidence="9 11" id="KW-0057">Aromatic amino acid biosynthesis</keyword>
<feature type="binding site" evidence="11">
    <location>
        <position position="69"/>
    </location>
    <ligand>
        <name>substrate</name>
    </ligand>
</feature>
<dbReference type="GO" id="GO:0008652">
    <property type="term" value="P:amino acid biosynthetic process"/>
    <property type="evidence" value="ECO:0007669"/>
    <property type="project" value="UniProtKB-KW"/>
</dbReference>
<evidence type="ECO:0000256" key="3">
    <source>
        <dbReference type="ARBA" id="ARBA00012154"/>
    </source>
</evidence>
<evidence type="ECO:0000256" key="8">
    <source>
        <dbReference type="ARBA" id="ARBA00022840"/>
    </source>
</evidence>
<evidence type="ECO:0000313" key="12">
    <source>
        <dbReference type="EMBL" id="UTH14886.1"/>
    </source>
</evidence>
<evidence type="ECO:0000313" key="13">
    <source>
        <dbReference type="Proteomes" id="UP001057381"/>
    </source>
</evidence>
<feature type="binding site" evidence="11">
    <location>
        <position position="125"/>
    </location>
    <ligand>
        <name>substrate</name>
    </ligand>
</feature>
<dbReference type="GO" id="GO:0000287">
    <property type="term" value="F:magnesium ion binding"/>
    <property type="evidence" value="ECO:0007669"/>
    <property type="project" value="UniProtKB-UniRule"/>
</dbReference>
<keyword evidence="5 11" id="KW-0808">Transferase</keyword>
<gene>
    <name evidence="11" type="primary">aroK</name>
    <name evidence="12" type="ORF">KFV11_06540</name>
</gene>
<accession>A0A9Q9BVF5</accession>
<dbReference type="Proteomes" id="UP001057381">
    <property type="component" value="Chromosome"/>
</dbReference>
<protein>
    <recommendedName>
        <fullName evidence="3 11">Shikimate kinase</fullName>
        <shortName evidence="11">SK</shortName>
        <ecNumber evidence="3 11">2.7.1.71</ecNumber>
    </recommendedName>
</protein>
<keyword evidence="4 11" id="KW-0028">Amino-acid biosynthesis</keyword>
<evidence type="ECO:0000256" key="5">
    <source>
        <dbReference type="ARBA" id="ARBA00022679"/>
    </source>
</evidence>
<comment type="function">
    <text evidence="11">Catalyzes the specific phosphorylation of the 3-hydroxyl group of shikimic acid using ATP as a cosubstrate.</text>
</comment>
<organism evidence="12 13">
    <name type="scientific">Macrococcus equipercicus</name>
    <dbReference type="NCBI Taxonomy" id="69967"/>
    <lineage>
        <taxon>Bacteria</taxon>
        <taxon>Bacillati</taxon>
        <taxon>Bacillota</taxon>
        <taxon>Bacilli</taxon>
        <taxon>Bacillales</taxon>
        <taxon>Staphylococcaceae</taxon>
        <taxon>Macrococcus</taxon>
    </lineage>
</organism>
<sequence>MGAGKTTLGQRLAAELNLPFIDIDTYIEDEEQMAISEIFAQHGESAFRALEAAALKKFIDGNYIIATGGGIVENTNNIEMLNKNKLNIWVDTNINTMYNRIVGDSARPNAASRSYSSIKQLYISRCSRYNEIAFIKVDSEDTIDACISYIKQYITAEEQ</sequence>
<dbReference type="EMBL" id="CP073809">
    <property type="protein sequence ID" value="UTH14886.1"/>
    <property type="molecule type" value="Genomic_DNA"/>
</dbReference>
<dbReference type="CDD" id="cd00464">
    <property type="entry name" value="SK"/>
    <property type="match status" value="1"/>
</dbReference>
<keyword evidence="6 11" id="KW-0547">Nucleotide-binding</keyword>
<dbReference type="InterPro" id="IPR027417">
    <property type="entry name" value="P-loop_NTPase"/>
</dbReference>
<evidence type="ECO:0000256" key="10">
    <source>
        <dbReference type="ARBA" id="ARBA00048567"/>
    </source>
</evidence>
<dbReference type="AlphaFoldDB" id="A0A9Q9BVF5"/>
<dbReference type="GO" id="GO:0005829">
    <property type="term" value="C:cytosol"/>
    <property type="evidence" value="ECO:0007669"/>
    <property type="project" value="TreeGrafter"/>
</dbReference>
<dbReference type="InterPro" id="IPR031322">
    <property type="entry name" value="Shikimate/glucono_kinase"/>
</dbReference>
<evidence type="ECO:0000256" key="11">
    <source>
        <dbReference type="HAMAP-Rule" id="MF_00109"/>
    </source>
</evidence>
<dbReference type="GO" id="GO:0004765">
    <property type="term" value="F:shikimate kinase activity"/>
    <property type="evidence" value="ECO:0007669"/>
    <property type="project" value="UniProtKB-UniRule"/>
</dbReference>
<evidence type="ECO:0000256" key="9">
    <source>
        <dbReference type="ARBA" id="ARBA00023141"/>
    </source>
</evidence>
<dbReference type="InterPro" id="IPR023000">
    <property type="entry name" value="Shikimate_kinase_CS"/>
</dbReference>
<dbReference type="GO" id="GO:0009073">
    <property type="term" value="P:aromatic amino acid family biosynthetic process"/>
    <property type="evidence" value="ECO:0007669"/>
    <property type="project" value="UniProtKB-KW"/>
</dbReference>
<dbReference type="PRINTS" id="PR01100">
    <property type="entry name" value="SHIKIMTKNASE"/>
</dbReference>
<keyword evidence="7 11" id="KW-0418">Kinase</keyword>
<proteinExistence type="inferred from homology"/>
<evidence type="ECO:0000256" key="1">
    <source>
        <dbReference type="ARBA" id="ARBA00004842"/>
    </source>
</evidence>
<comment type="caution">
    <text evidence="11">Lacks conserved residue(s) required for the propagation of feature annotation.</text>
</comment>
<dbReference type="EC" id="2.7.1.71" evidence="3 11"/>
<comment type="cofactor">
    <cofactor evidence="11">
        <name>Mg(2+)</name>
        <dbReference type="ChEBI" id="CHEBI:18420"/>
    </cofactor>
    <text evidence="11">Binds 1 Mg(2+) ion per subunit.</text>
</comment>
<feature type="binding site" evidence="11">
    <location>
        <begin position="2"/>
        <end position="7"/>
    </location>
    <ligand>
        <name>ATP</name>
        <dbReference type="ChEBI" id="CHEBI:30616"/>
    </ligand>
</feature>
<comment type="subcellular location">
    <subcellularLocation>
        <location evidence="11">Cytoplasm</location>
    </subcellularLocation>
</comment>
<name>A0A9Q9BVF5_9STAP</name>
<dbReference type="GO" id="GO:0009423">
    <property type="term" value="P:chorismate biosynthetic process"/>
    <property type="evidence" value="ECO:0007669"/>
    <property type="project" value="UniProtKB-UniRule"/>
</dbReference>
<evidence type="ECO:0000256" key="7">
    <source>
        <dbReference type="ARBA" id="ARBA00022777"/>
    </source>
</evidence>
<dbReference type="GO" id="GO:0005524">
    <property type="term" value="F:ATP binding"/>
    <property type="evidence" value="ECO:0007669"/>
    <property type="project" value="UniProtKB-UniRule"/>
</dbReference>
<dbReference type="PROSITE" id="PS01128">
    <property type="entry name" value="SHIKIMATE_KINASE"/>
    <property type="match status" value="1"/>
</dbReference>
<keyword evidence="11" id="KW-0460">Magnesium</keyword>
<dbReference type="InterPro" id="IPR000623">
    <property type="entry name" value="Shikimate_kinase/TSH1"/>
</dbReference>
<comment type="similarity">
    <text evidence="2 11">Belongs to the shikimate kinase family.</text>
</comment>
<dbReference type="KEGG" id="mequ:KFV11_06540"/>
<reference evidence="12" key="1">
    <citation type="submission" date="2021-04" db="EMBL/GenBank/DDBJ databases">
        <title>Complete Genome Sequences of Macrococcus spp. from dog and cattle.</title>
        <authorList>
            <person name="Schwendener S."/>
            <person name="Perreten V."/>
        </authorList>
    </citation>
    <scope>NUCLEOTIDE SEQUENCE</scope>
    <source>
        <strain evidence="12">Epi0143-OL</strain>
    </source>
</reference>
<evidence type="ECO:0000256" key="2">
    <source>
        <dbReference type="ARBA" id="ARBA00006997"/>
    </source>
</evidence>
<keyword evidence="11" id="KW-0479">Metal-binding</keyword>
<evidence type="ECO:0000256" key="6">
    <source>
        <dbReference type="ARBA" id="ARBA00022741"/>
    </source>
</evidence>
<evidence type="ECO:0000256" key="4">
    <source>
        <dbReference type="ARBA" id="ARBA00022605"/>
    </source>
</evidence>
<feature type="binding site" evidence="11">
    <location>
        <position position="24"/>
    </location>
    <ligand>
        <name>substrate</name>
    </ligand>
</feature>
<dbReference type="SUPFAM" id="SSF52540">
    <property type="entry name" value="P-loop containing nucleoside triphosphate hydrolases"/>
    <property type="match status" value="1"/>
</dbReference>
<dbReference type="Gene3D" id="3.40.50.300">
    <property type="entry name" value="P-loop containing nucleotide triphosphate hydrolases"/>
    <property type="match status" value="1"/>
</dbReference>
<comment type="pathway">
    <text evidence="1 11">Metabolic intermediate biosynthesis; chorismate biosynthesis; chorismate from D-erythrose 4-phosphate and phosphoenolpyruvate: step 5/7.</text>
</comment>
<feature type="binding site" evidence="11">
    <location>
        <position position="107"/>
    </location>
    <ligand>
        <name>ATP</name>
        <dbReference type="ChEBI" id="CHEBI:30616"/>
    </ligand>
</feature>
<feature type="binding site" evidence="11">
    <location>
        <position position="6"/>
    </location>
    <ligand>
        <name>Mg(2+)</name>
        <dbReference type="ChEBI" id="CHEBI:18420"/>
    </ligand>
</feature>
<keyword evidence="8 11" id="KW-0067">ATP-binding</keyword>
<dbReference type="HAMAP" id="MF_00109">
    <property type="entry name" value="Shikimate_kinase"/>
    <property type="match status" value="1"/>
</dbReference>
<keyword evidence="11" id="KW-0963">Cytoplasm</keyword>
<feature type="binding site" evidence="11">
    <location>
        <position position="48"/>
    </location>
    <ligand>
        <name>substrate</name>
    </ligand>
</feature>
<comment type="subunit">
    <text evidence="11">Monomer.</text>
</comment>
<comment type="catalytic activity">
    <reaction evidence="10 11">
        <text>shikimate + ATP = 3-phosphoshikimate + ADP + H(+)</text>
        <dbReference type="Rhea" id="RHEA:13121"/>
        <dbReference type="ChEBI" id="CHEBI:15378"/>
        <dbReference type="ChEBI" id="CHEBI:30616"/>
        <dbReference type="ChEBI" id="CHEBI:36208"/>
        <dbReference type="ChEBI" id="CHEBI:145989"/>
        <dbReference type="ChEBI" id="CHEBI:456216"/>
        <dbReference type="EC" id="2.7.1.71"/>
    </reaction>
</comment>
<dbReference type="Pfam" id="PF01202">
    <property type="entry name" value="SKI"/>
    <property type="match status" value="1"/>
</dbReference>